<evidence type="ECO:0000256" key="5">
    <source>
        <dbReference type="ARBA" id="ARBA00022840"/>
    </source>
</evidence>
<dbReference type="Proteomes" id="UP001158576">
    <property type="component" value="Chromosome 2"/>
</dbReference>
<proteinExistence type="predicted"/>
<protein>
    <recommendedName>
        <fullName evidence="1">non-specific serine/threonine protein kinase</fullName>
        <ecNumber evidence="1">2.7.11.1</ecNumber>
    </recommendedName>
</protein>
<keyword evidence="5" id="KW-0067">ATP-binding</keyword>
<evidence type="ECO:0000256" key="1">
    <source>
        <dbReference type="ARBA" id="ARBA00012513"/>
    </source>
</evidence>
<dbReference type="InterPro" id="IPR000719">
    <property type="entry name" value="Prot_kinase_dom"/>
</dbReference>
<accession>A0ABN7TDI3</accession>
<dbReference type="SMART" id="SM00220">
    <property type="entry name" value="S_TKc"/>
    <property type="match status" value="1"/>
</dbReference>
<dbReference type="Gene3D" id="1.10.510.10">
    <property type="entry name" value="Transferase(Phosphotransferase) domain 1"/>
    <property type="match status" value="1"/>
</dbReference>
<evidence type="ECO:0000256" key="4">
    <source>
        <dbReference type="ARBA" id="ARBA00022777"/>
    </source>
</evidence>
<evidence type="ECO:0000259" key="6">
    <source>
        <dbReference type="PROSITE" id="PS50011"/>
    </source>
</evidence>
<evidence type="ECO:0000313" key="7">
    <source>
        <dbReference type="EMBL" id="CAG5114327.1"/>
    </source>
</evidence>
<dbReference type="InterPro" id="IPR050660">
    <property type="entry name" value="NEK_Ser/Thr_kinase"/>
</dbReference>
<dbReference type="EMBL" id="OU015567">
    <property type="protein sequence ID" value="CAG5114327.1"/>
    <property type="molecule type" value="Genomic_DNA"/>
</dbReference>
<dbReference type="PANTHER" id="PTHR43671:SF13">
    <property type="entry name" value="SERINE_THREONINE-PROTEIN KINASE NEK2"/>
    <property type="match status" value="1"/>
</dbReference>
<dbReference type="PANTHER" id="PTHR43671">
    <property type="entry name" value="SERINE/THREONINE-PROTEIN KINASE NEK"/>
    <property type="match status" value="1"/>
</dbReference>
<feature type="domain" description="Protein kinase" evidence="6">
    <location>
        <begin position="1"/>
        <end position="117"/>
    </location>
</feature>
<keyword evidence="2" id="KW-0808">Transferase</keyword>
<organism evidence="7 8">
    <name type="scientific">Oikopleura dioica</name>
    <name type="common">Tunicate</name>
    <dbReference type="NCBI Taxonomy" id="34765"/>
    <lineage>
        <taxon>Eukaryota</taxon>
        <taxon>Metazoa</taxon>
        <taxon>Chordata</taxon>
        <taxon>Tunicata</taxon>
        <taxon>Appendicularia</taxon>
        <taxon>Copelata</taxon>
        <taxon>Oikopleuridae</taxon>
        <taxon>Oikopleura</taxon>
    </lineage>
</organism>
<evidence type="ECO:0000313" key="8">
    <source>
        <dbReference type="Proteomes" id="UP001158576"/>
    </source>
</evidence>
<evidence type="ECO:0000256" key="3">
    <source>
        <dbReference type="ARBA" id="ARBA00022741"/>
    </source>
</evidence>
<keyword evidence="4" id="KW-0418">Kinase</keyword>
<dbReference type="Pfam" id="PF00069">
    <property type="entry name" value="Pkinase"/>
    <property type="match status" value="1"/>
</dbReference>
<name>A0ABN7TDI3_OIKDI</name>
<sequence>MEDGNLADYCKKKLEEDSDGEEEFALTVSAQLVCALDHIHDQNIIHRDVKPENAKLADFNISRAAEGTVTTNVAGTPDYLPPEAIKNPESEKLCFRRDMWGLGIIFQMLCTFRISSK</sequence>
<keyword evidence="8" id="KW-1185">Reference proteome</keyword>
<gene>
    <name evidence="7" type="ORF">OKIOD_LOCUS17151</name>
</gene>
<keyword evidence="3" id="KW-0547">Nucleotide-binding</keyword>
<dbReference type="InterPro" id="IPR011009">
    <property type="entry name" value="Kinase-like_dom_sf"/>
</dbReference>
<dbReference type="EC" id="2.7.11.1" evidence="1"/>
<dbReference type="SUPFAM" id="SSF56112">
    <property type="entry name" value="Protein kinase-like (PK-like)"/>
    <property type="match status" value="1"/>
</dbReference>
<evidence type="ECO:0000256" key="2">
    <source>
        <dbReference type="ARBA" id="ARBA00022679"/>
    </source>
</evidence>
<dbReference type="PROSITE" id="PS50011">
    <property type="entry name" value="PROTEIN_KINASE_DOM"/>
    <property type="match status" value="1"/>
</dbReference>
<reference evidence="7 8" key="1">
    <citation type="submission" date="2021-04" db="EMBL/GenBank/DDBJ databases">
        <authorList>
            <person name="Bliznina A."/>
        </authorList>
    </citation>
    <scope>NUCLEOTIDE SEQUENCE [LARGE SCALE GENOMIC DNA]</scope>
</reference>